<gene>
    <name evidence="2" type="ORF">G7077_12245</name>
</gene>
<feature type="transmembrane region" description="Helical" evidence="1">
    <location>
        <begin position="54"/>
        <end position="81"/>
    </location>
</feature>
<protein>
    <submittedName>
        <fullName evidence="2">Uncharacterized protein</fullName>
    </submittedName>
</protein>
<evidence type="ECO:0000313" key="2">
    <source>
        <dbReference type="EMBL" id="QIK79563.1"/>
    </source>
</evidence>
<proteinExistence type="predicted"/>
<dbReference type="KEGG" id="spii:G7077_12245"/>
<dbReference type="RefSeq" id="WP_166411950.1">
    <property type="nucleotide sequence ID" value="NZ_CP049869.1"/>
</dbReference>
<feature type="transmembrane region" description="Helical" evidence="1">
    <location>
        <begin position="21"/>
        <end position="42"/>
    </location>
</feature>
<sequence length="105" mass="11783">MASASLRGPAGRASFYIPIRVKFSIALLVALAWTFFSVWVSGRWMDELGAVTHWLFALIAITFIAYVPGFMNAFLVTTLLLDKRPRRVRPAFYPGVTILIAAYQE</sequence>
<keyword evidence="1" id="KW-0812">Transmembrane</keyword>
<reference evidence="2 3" key="1">
    <citation type="submission" date="2020-03" db="EMBL/GenBank/DDBJ databases">
        <title>Sphingomonas sp. nov., isolated from fish.</title>
        <authorList>
            <person name="Hyun D.-W."/>
            <person name="Bae J.-W."/>
        </authorList>
    </citation>
    <scope>NUCLEOTIDE SEQUENCE [LARGE SCALE GENOMIC DNA]</scope>
    <source>
        <strain evidence="2 3">HDW15B</strain>
    </source>
</reference>
<dbReference type="EMBL" id="CP049869">
    <property type="protein sequence ID" value="QIK79563.1"/>
    <property type="molecule type" value="Genomic_DNA"/>
</dbReference>
<organism evidence="2 3">
    <name type="scientific">Sphingomonas piscis</name>
    <dbReference type="NCBI Taxonomy" id="2714943"/>
    <lineage>
        <taxon>Bacteria</taxon>
        <taxon>Pseudomonadati</taxon>
        <taxon>Pseudomonadota</taxon>
        <taxon>Alphaproteobacteria</taxon>
        <taxon>Sphingomonadales</taxon>
        <taxon>Sphingomonadaceae</taxon>
        <taxon>Sphingomonas</taxon>
    </lineage>
</organism>
<keyword evidence="3" id="KW-1185">Reference proteome</keyword>
<evidence type="ECO:0000313" key="3">
    <source>
        <dbReference type="Proteomes" id="UP000503222"/>
    </source>
</evidence>
<name>A0A6G7YS46_9SPHN</name>
<dbReference type="AlphaFoldDB" id="A0A6G7YS46"/>
<accession>A0A6G7YS46</accession>
<keyword evidence="1" id="KW-1133">Transmembrane helix</keyword>
<keyword evidence="1" id="KW-0472">Membrane</keyword>
<dbReference type="Proteomes" id="UP000503222">
    <property type="component" value="Chromosome"/>
</dbReference>
<evidence type="ECO:0000256" key="1">
    <source>
        <dbReference type="SAM" id="Phobius"/>
    </source>
</evidence>